<evidence type="ECO:0000256" key="3">
    <source>
        <dbReference type="ARBA" id="ARBA00022448"/>
    </source>
</evidence>
<feature type="transmembrane region" description="Helical" evidence="10">
    <location>
        <begin position="15"/>
        <end position="33"/>
    </location>
</feature>
<comment type="similarity">
    <text evidence="2 10">Belongs to the ADP/ATP translocase tlc family.</text>
</comment>
<dbReference type="PANTHER" id="PTHR31187:SF1">
    <property type="entry name" value="ADP,ATP CARRIER PROTEIN 1"/>
    <property type="match status" value="1"/>
</dbReference>
<feature type="transmembrane region" description="Helical" evidence="10">
    <location>
        <begin position="307"/>
        <end position="327"/>
    </location>
</feature>
<evidence type="ECO:0000256" key="1">
    <source>
        <dbReference type="ARBA" id="ARBA00004651"/>
    </source>
</evidence>
<keyword evidence="5 10" id="KW-0547">Nucleotide-binding</keyword>
<feature type="transmembrane region" description="Helical" evidence="10">
    <location>
        <begin position="362"/>
        <end position="381"/>
    </location>
</feature>
<feature type="transmembrane region" description="Helical" evidence="10">
    <location>
        <begin position="454"/>
        <end position="471"/>
    </location>
</feature>
<gene>
    <name evidence="11" type="ORF">Cyrtocomes_00262</name>
</gene>
<keyword evidence="3 10" id="KW-0813">Transport</keyword>
<feature type="transmembrane region" description="Helical" evidence="10">
    <location>
        <begin position="53"/>
        <end position="73"/>
    </location>
</feature>
<feature type="transmembrane region" description="Helical" evidence="10">
    <location>
        <begin position="207"/>
        <end position="229"/>
    </location>
</feature>
<keyword evidence="7 10" id="KW-1133">Transmembrane helix</keyword>
<feature type="transmembrane region" description="Helical" evidence="10">
    <location>
        <begin position="85"/>
        <end position="104"/>
    </location>
</feature>
<comment type="caution">
    <text evidence="11">The sequence shown here is derived from an EMBL/GenBank/DDBJ whole genome shotgun (WGS) entry which is preliminary data.</text>
</comment>
<dbReference type="PANTHER" id="PTHR31187">
    <property type="match status" value="1"/>
</dbReference>
<dbReference type="Pfam" id="PF03219">
    <property type="entry name" value="TLC"/>
    <property type="match status" value="1"/>
</dbReference>
<evidence type="ECO:0000256" key="8">
    <source>
        <dbReference type="ARBA" id="ARBA00023136"/>
    </source>
</evidence>
<dbReference type="NCBIfam" id="TIGR00769">
    <property type="entry name" value="AAA"/>
    <property type="match status" value="1"/>
</dbReference>
<evidence type="ECO:0000256" key="10">
    <source>
        <dbReference type="RuleBase" id="RU363121"/>
    </source>
</evidence>
<feature type="transmembrane region" description="Helical" evidence="10">
    <location>
        <begin position="172"/>
        <end position="195"/>
    </location>
</feature>
<evidence type="ECO:0000256" key="6">
    <source>
        <dbReference type="ARBA" id="ARBA00022840"/>
    </source>
</evidence>
<dbReference type="EMBL" id="JARGYT010000009">
    <property type="protein sequence ID" value="MDZ5761902.1"/>
    <property type="molecule type" value="Genomic_DNA"/>
</dbReference>
<name>A0ABU5L778_9RICK</name>
<dbReference type="InterPro" id="IPR004667">
    <property type="entry name" value="ADP_ATP_car_bac_type"/>
</dbReference>
<keyword evidence="6 10" id="KW-0067">ATP-binding</keyword>
<evidence type="ECO:0000256" key="7">
    <source>
        <dbReference type="ARBA" id="ARBA00022989"/>
    </source>
</evidence>
<comment type="subcellular location">
    <subcellularLocation>
        <location evidence="1">Cell membrane</location>
        <topology evidence="1">Multi-pass membrane protein</topology>
    </subcellularLocation>
    <subcellularLocation>
        <location evidence="10">Membrane</location>
        <topology evidence="10">Multi-pass membrane protein</topology>
    </subcellularLocation>
</comment>
<dbReference type="RefSeq" id="WP_322497400.1">
    <property type="nucleotide sequence ID" value="NZ_JARGYT010000009.1"/>
</dbReference>
<evidence type="ECO:0000256" key="4">
    <source>
        <dbReference type="ARBA" id="ARBA00022692"/>
    </source>
</evidence>
<feature type="transmembrane region" description="Helical" evidence="10">
    <location>
        <begin position="139"/>
        <end position="160"/>
    </location>
</feature>
<organism evidence="11 12">
    <name type="scientific">Candidatus Cyrtobacter comes</name>
    <dbReference type="NCBI Taxonomy" id="675776"/>
    <lineage>
        <taxon>Bacteria</taxon>
        <taxon>Pseudomonadati</taxon>
        <taxon>Pseudomonadota</taxon>
        <taxon>Alphaproteobacteria</taxon>
        <taxon>Rickettsiales</taxon>
        <taxon>Candidatus Midichloriaceae</taxon>
        <taxon>Candidatus Cyrtobacter</taxon>
    </lineage>
</organism>
<evidence type="ECO:0000256" key="2">
    <source>
        <dbReference type="ARBA" id="ARBA00007127"/>
    </source>
</evidence>
<evidence type="ECO:0000313" key="11">
    <source>
        <dbReference type="EMBL" id="MDZ5761902.1"/>
    </source>
</evidence>
<keyword evidence="12" id="KW-1185">Reference proteome</keyword>
<comment type="function">
    <text evidence="9 10">Provides the rickettsial cell with host ATP in exchange for rickettsial ADP. This is an obligate exchange system. This energy acquiring activity is an important component of rickettsial parasitism.</text>
</comment>
<proteinExistence type="inferred from homology"/>
<evidence type="ECO:0000256" key="5">
    <source>
        <dbReference type="ARBA" id="ARBA00022741"/>
    </source>
</evidence>
<evidence type="ECO:0000313" key="12">
    <source>
        <dbReference type="Proteomes" id="UP001293791"/>
    </source>
</evidence>
<keyword evidence="8 10" id="KW-0472">Membrane</keyword>
<dbReference type="Proteomes" id="UP001293791">
    <property type="component" value="Unassembled WGS sequence"/>
</dbReference>
<feature type="transmembrane region" description="Helical" evidence="10">
    <location>
        <begin position="265"/>
        <end position="287"/>
    </location>
</feature>
<reference evidence="11 12" key="1">
    <citation type="submission" date="2023-02" db="EMBL/GenBank/DDBJ databases">
        <title>Host association and intracellularity evolved multiple times independently in the Rickettsiales.</title>
        <authorList>
            <person name="Castelli M."/>
            <person name="Nardi T."/>
            <person name="Gammuto L."/>
            <person name="Bellinzona G."/>
            <person name="Sabaneyeva E."/>
            <person name="Potekhin A."/>
            <person name="Serra V."/>
            <person name="Petroni G."/>
            <person name="Sassera D."/>
        </authorList>
    </citation>
    <scope>NUCLEOTIDE SEQUENCE [LARGE SCALE GENOMIC DNA]</scope>
    <source>
        <strain evidence="11 12">BOD18</strain>
    </source>
</reference>
<feature type="transmembrane region" description="Helical" evidence="10">
    <location>
        <begin position="334"/>
        <end position="356"/>
    </location>
</feature>
<sequence length="486" mass="54177">MLGISKFIPIKREELAKFLVVSFIMVMILFIYSAERAVKDTIIVGDESMGAEALSAIKLFGTLPSAILVMIVYTKLSNSLNKTVIFHLFNVFFVSYFLFFTFFIQKDADSFHLDLASLKESVPSFRYVIAAVEKWSYSLYYIFAELWGSVMLSLTFWQTANQVFKVDEAKRLYPLFGFVAQLGLIASGEIVMFFSNKEKFSGGWEETVSYINTAVLVAAVILSVLYWVLSNKIVSSDIINAETKQKKKKKPGLVESLKYVFSSKYIGLIAALIVCYGVSINIVEGVWKAQAKIVYPNQQDYSAFMAYLQRYTAIASMICMLMGSYMLRLISWRVAAMLTPIAIFFTGGAFFIFSIYQNEVTGLLPFLTVAPVVIAVIMGLAQNVLAKSVKYAFFDATKEMAYIPLDEALKSKGKAAADVIGGRLGKSGGALLQQFLLFLIPGSSLITLSPKLSVIFVFVMIAWVVAVNSLSKEFDKLNSQRSENIE</sequence>
<evidence type="ECO:0000256" key="9">
    <source>
        <dbReference type="ARBA" id="ARBA00024792"/>
    </source>
</evidence>
<accession>A0ABU5L778</accession>
<protein>
    <recommendedName>
        <fullName evidence="10">ADP,ATP carrier protein</fullName>
    </recommendedName>
</protein>
<keyword evidence="4 10" id="KW-0812">Transmembrane</keyword>